<comment type="catalytic activity">
    <reaction evidence="1">
        <text>ATP-independent breakage of single-stranded DNA, followed by passage and rejoining.</text>
        <dbReference type="EC" id="5.6.2.1"/>
    </reaction>
</comment>
<dbReference type="SUPFAM" id="SSF56349">
    <property type="entry name" value="DNA breaking-rejoining enzymes"/>
    <property type="match status" value="1"/>
</dbReference>
<dbReference type="Pfam" id="PF21338">
    <property type="entry name" value="Top1B_N_bact"/>
    <property type="match status" value="1"/>
</dbReference>
<dbReference type="InterPro" id="IPR014711">
    <property type="entry name" value="TopoI_cat_a-hlx-sub_euk"/>
</dbReference>
<evidence type="ECO:0000259" key="8">
    <source>
        <dbReference type="Pfam" id="PF21338"/>
    </source>
</evidence>
<evidence type="ECO:0000256" key="4">
    <source>
        <dbReference type="ARBA" id="ARBA00023029"/>
    </source>
</evidence>
<proteinExistence type="inferred from homology"/>
<name>A0ABT3RNY8_9BACT</name>
<dbReference type="SUPFAM" id="SSF55869">
    <property type="entry name" value="DNA topoisomerase I domain"/>
    <property type="match status" value="1"/>
</dbReference>
<evidence type="ECO:0000313" key="9">
    <source>
        <dbReference type="EMBL" id="MCX2743307.1"/>
    </source>
</evidence>
<dbReference type="EC" id="5.6.2.1" evidence="3"/>
<dbReference type="Proteomes" id="UP001209885">
    <property type="component" value="Unassembled WGS sequence"/>
</dbReference>
<keyword evidence="5" id="KW-0238">DNA-binding</keyword>
<dbReference type="InterPro" id="IPR001631">
    <property type="entry name" value="TopoI"/>
</dbReference>
<keyword evidence="6" id="KW-0413">Isomerase</keyword>
<protein>
    <recommendedName>
        <fullName evidence="3">DNA topoisomerase</fullName>
        <ecNumber evidence="3">5.6.2.1</ecNumber>
    </recommendedName>
</protein>
<feature type="domain" description="DNA topoisomerase I catalytic core eukaryotic-type" evidence="7">
    <location>
        <begin position="84"/>
        <end position="310"/>
    </location>
</feature>
<evidence type="ECO:0000256" key="5">
    <source>
        <dbReference type="ARBA" id="ARBA00023125"/>
    </source>
</evidence>
<reference evidence="9 10" key="1">
    <citation type="submission" date="2022-11" db="EMBL/GenBank/DDBJ databases">
        <title>The characterization of three novel Bacteroidetes species and genomic analysis of their roles in tidal elemental geochemical cycles.</title>
        <authorList>
            <person name="Ma K."/>
        </authorList>
    </citation>
    <scope>NUCLEOTIDE SEQUENCE [LARGE SCALE GENOMIC DNA]</scope>
    <source>
        <strain evidence="9 10">M17</strain>
    </source>
</reference>
<sequence length="332" mass="38824">MPKKIIQHTNEEDFDIVRVKHSSGFKYEFSDGQKIDNKTLIEEINALVIPPNWKDVMICSDECKHIRAIGYDDKGRKQYIYHEKWMEKQNREKFKKMAEFGSCLPEIRKKAHKDASLKKWSKPKVVGVVILTLDETYVRIGNVSYQNENETYGLTTLRRKHLEFKKGEILFSYKGKRNKYRKVRIDNNQLVNLIRKCSDLPGYELFRYESDKGYRQVTSNDVNEYLRNISGHDFTAKDFRTWGGSTLAIEKLPEAIELVNENKRLKLSTTLVKLVAKELGNTVSICRDYYIHPKILELIESGKADDLQYQNHRKGKYSLSASEKKLLEVINS</sequence>
<dbReference type="InterPro" id="IPR049331">
    <property type="entry name" value="Top1B_N_bact"/>
</dbReference>
<dbReference type="InterPro" id="IPR011010">
    <property type="entry name" value="DNA_brk_join_enz"/>
</dbReference>
<dbReference type="PROSITE" id="PS52038">
    <property type="entry name" value="TOPO_IB_2"/>
    <property type="match status" value="1"/>
</dbReference>
<evidence type="ECO:0000256" key="3">
    <source>
        <dbReference type="ARBA" id="ARBA00012891"/>
    </source>
</evidence>
<organism evidence="9 10">
    <name type="scientific">Mangrovivirga halotolerans</name>
    <dbReference type="NCBI Taxonomy" id="2993936"/>
    <lineage>
        <taxon>Bacteria</taxon>
        <taxon>Pseudomonadati</taxon>
        <taxon>Bacteroidota</taxon>
        <taxon>Cytophagia</taxon>
        <taxon>Cytophagales</taxon>
        <taxon>Mangrovivirgaceae</taxon>
        <taxon>Mangrovivirga</taxon>
    </lineage>
</organism>
<evidence type="ECO:0000256" key="1">
    <source>
        <dbReference type="ARBA" id="ARBA00000213"/>
    </source>
</evidence>
<dbReference type="Gene3D" id="3.90.15.10">
    <property type="entry name" value="Topoisomerase I, Chain A, domain 3"/>
    <property type="match status" value="1"/>
</dbReference>
<evidence type="ECO:0000256" key="2">
    <source>
        <dbReference type="ARBA" id="ARBA00006645"/>
    </source>
</evidence>
<dbReference type="Pfam" id="PF01028">
    <property type="entry name" value="Topoisom_I"/>
    <property type="match status" value="1"/>
</dbReference>
<evidence type="ECO:0000313" key="10">
    <source>
        <dbReference type="Proteomes" id="UP001209885"/>
    </source>
</evidence>
<comment type="similarity">
    <text evidence="2">Belongs to the type IB topoisomerase family.</text>
</comment>
<evidence type="ECO:0000256" key="6">
    <source>
        <dbReference type="ARBA" id="ARBA00023235"/>
    </source>
</evidence>
<dbReference type="InterPro" id="IPR035447">
    <property type="entry name" value="DNA_topo_I_N_sf"/>
</dbReference>
<dbReference type="RefSeq" id="WP_266055683.1">
    <property type="nucleotide sequence ID" value="NZ_JAPFQN010000003.1"/>
</dbReference>
<evidence type="ECO:0000259" key="7">
    <source>
        <dbReference type="Pfam" id="PF01028"/>
    </source>
</evidence>
<keyword evidence="4" id="KW-0799">Topoisomerase</keyword>
<dbReference type="InterPro" id="IPR013500">
    <property type="entry name" value="TopoI_cat_euk"/>
</dbReference>
<gene>
    <name evidence="9" type="ORF">OO013_05490</name>
</gene>
<dbReference type="Gene3D" id="1.10.132.120">
    <property type="match status" value="1"/>
</dbReference>
<dbReference type="EMBL" id="JAPFQN010000003">
    <property type="protein sequence ID" value="MCX2743307.1"/>
    <property type="molecule type" value="Genomic_DNA"/>
</dbReference>
<dbReference type="Gene3D" id="3.30.66.10">
    <property type="entry name" value="DNA topoisomerase I domain"/>
    <property type="match status" value="1"/>
</dbReference>
<feature type="domain" description="DNA topoisomerase IB N-terminal" evidence="8">
    <location>
        <begin position="24"/>
        <end position="72"/>
    </location>
</feature>
<accession>A0ABT3RNY8</accession>
<comment type="caution">
    <text evidence="9">The sequence shown here is derived from an EMBL/GenBank/DDBJ whole genome shotgun (WGS) entry which is preliminary data.</text>
</comment>
<keyword evidence="10" id="KW-1185">Reference proteome</keyword>
<dbReference type="PRINTS" id="PR00416">
    <property type="entry name" value="EUTPISMRASEI"/>
</dbReference>